<protein>
    <recommendedName>
        <fullName evidence="4">Dentin sialophosphoprotein</fullName>
    </recommendedName>
</protein>
<dbReference type="InterPro" id="IPR049709">
    <property type="entry name" value="IniB-like_N"/>
</dbReference>
<dbReference type="NCBIfam" id="NF038175">
    <property type="entry name" value="IniB_NTERM"/>
    <property type="match status" value="1"/>
</dbReference>
<evidence type="ECO:0000313" key="3">
    <source>
        <dbReference type="Proteomes" id="UP000199614"/>
    </source>
</evidence>
<dbReference type="OrthoDB" id="3683774at2"/>
<name>A0A1I4X804_PSUAM</name>
<gene>
    <name evidence="2" type="ORF">SAMN05216207_1010129</name>
</gene>
<feature type="region of interest" description="Disordered" evidence="1">
    <location>
        <begin position="158"/>
        <end position="277"/>
    </location>
</feature>
<accession>A0A1I4X804</accession>
<reference evidence="2 3" key="1">
    <citation type="submission" date="2016-10" db="EMBL/GenBank/DDBJ databases">
        <authorList>
            <person name="de Groot N.N."/>
        </authorList>
    </citation>
    <scope>NUCLEOTIDE SEQUENCE [LARGE SCALE GENOMIC DNA]</scope>
    <source>
        <strain evidence="2 3">CGMCC 4.1877</strain>
    </source>
</reference>
<feature type="compositionally biased region" description="Low complexity" evidence="1">
    <location>
        <begin position="158"/>
        <end position="177"/>
    </location>
</feature>
<dbReference type="EMBL" id="FOUY01000010">
    <property type="protein sequence ID" value="SFN22027.1"/>
    <property type="molecule type" value="Genomic_DNA"/>
</dbReference>
<feature type="region of interest" description="Disordered" evidence="1">
    <location>
        <begin position="56"/>
        <end position="95"/>
    </location>
</feature>
<dbReference type="STRING" id="260086.SAMN05216207_1010129"/>
<evidence type="ECO:0008006" key="4">
    <source>
        <dbReference type="Google" id="ProtNLM"/>
    </source>
</evidence>
<evidence type="ECO:0000256" key="1">
    <source>
        <dbReference type="SAM" id="MobiDB-lite"/>
    </source>
</evidence>
<feature type="compositionally biased region" description="Low complexity" evidence="1">
    <location>
        <begin position="219"/>
        <end position="258"/>
    </location>
</feature>
<sequence length="277" mass="28953">MSAEKSLIEFILDLLRDPEKLAEFKENPHGMLASCGLSEVSADDVRDAIVLAQDNDDVSFDRNYSTGSDKGGDHSGGGHHAPPPPVEHPKPGQDPVEYIDKYVTNNHYTYNVDDRDTIVDNSINQNIDTGGGDFRQDIDTNSVVASGDGAVAAGRDISDSTITTGDDNIVGDGNNVVDGDDNTTAFGSGDATRTGDISADDGSGVSVGGNATGSNDTVNSGNEDNDTTTTTTDTSDSYNQDNSTDNSQDNDSSVVDNSETVDHTLSHNDATADVVLG</sequence>
<dbReference type="AlphaFoldDB" id="A0A1I4X804"/>
<dbReference type="RefSeq" id="WP_093341708.1">
    <property type="nucleotide sequence ID" value="NZ_FOUY01000010.1"/>
</dbReference>
<dbReference type="Proteomes" id="UP000199614">
    <property type="component" value="Unassembled WGS sequence"/>
</dbReference>
<evidence type="ECO:0000313" key="2">
    <source>
        <dbReference type="EMBL" id="SFN22027.1"/>
    </source>
</evidence>
<proteinExistence type="predicted"/>
<organism evidence="2 3">
    <name type="scientific">Pseudonocardia ammonioxydans</name>
    <dbReference type="NCBI Taxonomy" id="260086"/>
    <lineage>
        <taxon>Bacteria</taxon>
        <taxon>Bacillati</taxon>
        <taxon>Actinomycetota</taxon>
        <taxon>Actinomycetes</taxon>
        <taxon>Pseudonocardiales</taxon>
        <taxon>Pseudonocardiaceae</taxon>
        <taxon>Pseudonocardia</taxon>
    </lineage>
</organism>
<keyword evidence="3" id="KW-1185">Reference proteome</keyword>
<feature type="compositionally biased region" description="Low complexity" evidence="1">
    <location>
        <begin position="195"/>
        <end position="204"/>
    </location>
</feature>